<dbReference type="Pfam" id="PF12146">
    <property type="entry name" value="Hydrolase_4"/>
    <property type="match status" value="1"/>
</dbReference>
<proteinExistence type="predicted"/>
<dbReference type="PANTHER" id="PTHR11614">
    <property type="entry name" value="PHOSPHOLIPASE-RELATED"/>
    <property type="match status" value="1"/>
</dbReference>
<reference evidence="2" key="1">
    <citation type="journal article" date="2021" name="Microorganisms">
        <title>Acidisoma silvae sp. nov. and Acidisomacellulosilytica sp. nov., Two Acidophilic Bacteria Isolated from Decaying Wood, Hydrolyzing Cellulose and Producing Poly-3-hydroxybutyrate.</title>
        <authorList>
            <person name="Mieszkin S."/>
            <person name="Pouder E."/>
            <person name="Uroz S."/>
            <person name="Simon-Colin C."/>
            <person name="Alain K."/>
        </authorList>
    </citation>
    <scope>NUCLEOTIDE SEQUENCE</scope>
    <source>
        <strain evidence="2">HW T2.11</strain>
    </source>
</reference>
<dbReference type="Proteomes" id="UP000708298">
    <property type="component" value="Unassembled WGS sequence"/>
</dbReference>
<dbReference type="InterPro" id="IPR022742">
    <property type="entry name" value="Hydrolase_4"/>
</dbReference>
<evidence type="ECO:0000259" key="1">
    <source>
        <dbReference type="Pfam" id="PF12146"/>
    </source>
</evidence>
<comment type="caution">
    <text evidence="2">The sequence shown here is derived from an EMBL/GenBank/DDBJ whole genome shotgun (WGS) entry which is preliminary data.</text>
</comment>
<keyword evidence="3" id="KW-1185">Reference proteome</keyword>
<evidence type="ECO:0000313" key="3">
    <source>
        <dbReference type="Proteomes" id="UP000708298"/>
    </source>
</evidence>
<protein>
    <submittedName>
        <fullName evidence="2">Alpha/beta fold hydrolase</fullName>
    </submittedName>
</protein>
<dbReference type="SUPFAM" id="SSF53474">
    <property type="entry name" value="alpha/beta-Hydrolases"/>
    <property type="match status" value="1"/>
</dbReference>
<dbReference type="AlphaFoldDB" id="A0A963YQT0"/>
<dbReference type="RefSeq" id="WP_227320597.1">
    <property type="nucleotide sequence ID" value="NZ_JAESVB010000002.1"/>
</dbReference>
<dbReference type="InterPro" id="IPR000073">
    <property type="entry name" value="AB_hydrolase_1"/>
</dbReference>
<dbReference type="GO" id="GO:0016787">
    <property type="term" value="F:hydrolase activity"/>
    <property type="evidence" value="ECO:0007669"/>
    <property type="project" value="UniProtKB-KW"/>
</dbReference>
<dbReference type="PRINTS" id="PR00111">
    <property type="entry name" value="ABHYDROLASE"/>
</dbReference>
<dbReference type="InterPro" id="IPR029058">
    <property type="entry name" value="AB_hydrolase_fold"/>
</dbReference>
<keyword evidence="2" id="KW-0378">Hydrolase</keyword>
<dbReference type="Gene3D" id="3.40.50.1820">
    <property type="entry name" value="alpha/beta hydrolase"/>
    <property type="match status" value="1"/>
</dbReference>
<accession>A0A963YQT0</accession>
<dbReference type="EMBL" id="JAESVB010000002">
    <property type="protein sequence ID" value="MCB8874944.1"/>
    <property type="molecule type" value="Genomic_DNA"/>
</dbReference>
<gene>
    <name evidence="2" type="ORF">ASILVAE211_07100</name>
</gene>
<evidence type="ECO:0000313" key="2">
    <source>
        <dbReference type="EMBL" id="MCB8874944.1"/>
    </source>
</evidence>
<dbReference type="InterPro" id="IPR051044">
    <property type="entry name" value="MAG_DAG_Lipase"/>
</dbReference>
<name>A0A963YQT0_9PROT</name>
<reference evidence="2" key="2">
    <citation type="submission" date="2021-01" db="EMBL/GenBank/DDBJ databases">
        <authorList>
            <person name="Mieszkin S."/>
            <person name="Pouder E."/>
            <person name="Alain K."/>
        </authorList>
    </citation>
    <scope>NUCLEOTIDE SEQUENCE</scope>
    <source>
        <strain evidence="2">HW T2.11</strain>
    </source>
</reference>
<sequence length="340" mass="37149">MHDPLGNIAAFPTADRPGARSLPAFVRAKRAQRAQAGRARPRKIDGAFTMADGVMLPFREWLPAEAPHTVLLALHGINDSADAWEAPSAHFTASGIAIIAPDQRGFGAAPGNGRWHGTEPLVADAEEMVRVVRARFPKAKLFLAGESMGAAVLMVLAARNPGLAVSGYVLSAPAVWGRTEMAALHRLSLWWAHKTIPWLRLSADRLGIKPSDNHEAIKAMRHPSLRRPSASIHALKGLADLMDAALSSAGHHRPPTLFLYGGKDQLVPKRAMATCWRLEQKKRRGHRVFAYYPDGYHLLHRDLAGSTVTLDVVHWLMNPGQPLPSGAHHRAADWLERRAA</sequence>
<organism evidence="2 3">
    <name type="scientific">Acidisoma silvae</name>
    <dbReference type="NCBI Taxonomy" id="2802396"/>
    <lineage>
        <taxon>Bacteria</taxon>
        <taxon>Pseudomonadati</taxon>
        <taxon>Pseudomonadota</taxon>
        <taxon>Alphaproteobacteria</taxon>
        <taxon>Acetobacterales</taxon>
        <taxon>Acidocellaceae</taxon>
        <taxon>Acidisoma</taxon>
    </lineage>
</organism>
<feature type="domain" description="Serine aminopeptidase S33" evidence="1">
    <location>
        <begin position="66"/>
        <end position="302"/>
    </location>
</feature>